<dbReference type="GO" id="GO:0032259">
    <property type="term" value="P:methylation"/>
    <property type="evidence" value="ECO:0007669"/>
    <property type="project" value="UniProtKB-KW"/>
</dbReference>
<protein>
    <submittedName>
        <fullName evidence="1">Histone-lysine n-methyltransferase ezh2 isoform x4</fullName>
    </submittedName>
</protein>
<reference evidence="2" key="2">
    <citation type="submission" date="2017-12" db="EMBL/GenBank/DDBJ databases">
        <title>Genome sequence of the Bar-tailed Godwit (Limosa lapponica baueri).</title>
        <authorList>
            <person name="Lima N.C.B."/>
            <person name="Parody-Merino A.M."/>
            <person name="Battley P.F."/>
            <person name="Fidler A.E."/>
            <person name="Prosdocimi F."/>
        </authorList>
    </citation>
    <scope>NUCLEOTIDE SEQUENCE [LARGE SCALE GENOMIC DNA]</scope>
</reference>
<dbReference type="OrthoDB" id="6141102at2759"/>
<evidence type="ECO:0000313" key="2">
    <source>
        <dbReference type="Proteomes" id="UP000233556"/>
    </source>
</evidence>
<dbReference type="GO" id="GO:0003682">
    <property type="term" value="F:chromatin binding"/>
    <property type="evidence" value="ECO:0007669"/>
    <property type="project" value="TreeGrafter"/>
</dbReference>
<name>A0A2I0TEQ6_LIMLA</name>
<keyword evidence="1" id="KW-0808">Transferase</keyword>
<reference evidence="2" key="1">
    <citation type="submission" date="2017-11" db="EMBL/GenBank/DDBJ databases">
        <authorList>
            <person name="Lima N.C."/>
            <person name="Parody-Merino A.M."/>
            <person name="Battley P.F."/>
            <person name="Fidler A.E."/>
            <person name="Prosdocimi F."/>
        </authorList>
    </citation>
    <scope>NUCLEOTIDE SEQUENCE [LARGE SCALE GENOMIC DNA]</scope>
</reference>
<dbReference type="EMBL" id="KZ511559">
    <property type="protein sequence ID" value="PKU32262.1"/>
    <property type="molecule type" value="Genomic_DNA"/>
</dbReference>
<dbReference type="PANTHER" id="PTHR45747:SF3">
    <property type="entry name" value="HISTONE-LYSINE N-METHYLTRANSFERASE EZH2"/>
    <property type="match status" value="1"/>
</dbReference>
<proteinExistence type="predicted"/>
<dbReference type="GO" id="GO:0035098">
    <property type="term" value="C:ESC/E(Z) complex"/>
    <property type="evidence" value="ECO:0007669"/>
    <property type="project" value="TreeGrafter"/>
</dbReference>
<keyword evidence="1" id="KW-0489">Methyltransferase</keyword>
<dbReference type="InterPro" id="IPR045318">
    <property type="entry name" value="EZH1/2-like"/>
</dbReference>
<evidence type="ECO:0000313" key="1">
    <source>
        <dbReference type="EMBL" id="PKU32262.1"/>
    </source>
</evidence>
<dbReference type="AlphaFoldDB" id="A0A2I0TEQ6"/>
<gene>
    <name evidence="1" type="ORF">llap_17434</name>
</gene>
<dbReference type="GO" id="GO:0046976">
    <property type="term" value="F:histone H3K27 methyltransferase activity"/>
    <property type="evidence" value="ECO:0007669"/>
    <property type="project" value="TreeGrafter"/>
</dbReference>
<accession>A0A2I0TEQ6</accession>
<sequence>MGQTGKKSEKGPICWRKRVKSEYMRLRQLKRFRRADEVKADVANFDKRFEFCTLQSCSVTSDIDFPKQVIPLKTLNAVASVPIMYSWSPLQQNFMVEDETVLHNIPYMGDEVLDQDGTFIEELIKNYDGKVHGDRGVCIEFLAWINP</sequence>
<dbReference type="GO" id="GO:0031507">
    <property type="term" value="P:heterochromatin formation"/>
    <property type="evidence" value="ECO:0007669"/>
    <property type="project" value="TreeGrafter"/>
</dbReference>
<organism evidence="1 2">
    <name type="scientific">Limosa lapponica baueri</name>
    <dbReference type="NCBI Taxonomy" id="1758121"/>
    <lineage>
        <taxon>Eukaryota</taxon>
        <taxon>Metazoa</taxon>
        <taxon>Chordata</taxon>
        <taxon>Craniata</taxon>
        <taxon>Vertebrata</taxon>
        <taxon>Euteleostomi</taxon>
        <taxon>Archelosauria</taxon>
        <taxon>Archosauria</taxon>
        <taxon>Dinosauria</taxon>
        <taxon>Saurischia</taxon>
        <taxon>Theropoda</taxon>
        <taxon>Coelurosauria</taxon>
        <taxon>Aves</taxon>
        <taxon>Neognathae</taxon>
        <taxon>Neoaves</taxon>
        <taxon>Charadriiformes</taxon>
        <taxon>Scolopacidae</taxon>
        <taxon>Limosa</taxon>
    </lineage>
</organism>
<dbReference type="Proteomes" id="UP000233556">
    <property type="component" value="Unassembled WGS sequence"/>
</dbReference>
<keyword evidence="2" id="KW-1185">Reference proteome</keyword>
<dbReference type="PANTHER" id="PTHR45747">
    <property type="entry name" value="HISTONE-LYSINE N-METHYLTRANSFERASE E(Z)"/>
    <property type="match status" value="1"/>
</dbReference>